<dbReference type="NCBIfam" id="TIGR01277">
    <property type="entry name" value="thiQ"/>
    <property type="match status" value="1"/>
</dbReference>
<organism evidence="9 10">
    <name type="scientific">Vibrio qingdaonensis</name>
    <dbReference type="NCBI Taxonomy" id="2829491"/>
    <lineage>
        <taxon>Bacteria</taxon>
        <taxon>Pseudomonadati</taxon>
        <taxon>Pseudomonadota</taxon>
        <taxon>Gammaproteobacteria</taxon>
        <taxon>Vibrionales</taxon>
        <taxon>Vibrionaceae</taxon>
        <taxon>Vibrio</taxon>
    </lineage>
</organism>
<dbReference type="RefSeq" id="WP_265677664.1">
    <property type="nucleotide sequence ID" value="NZ_JAKRRY010000056.1"/>
</dbReference>
<dbReference type="GO" id="GO:0016020">
    <property type="term" value="C:membrane"/>
    <property type="evidence" value="ECO:0007669"/>
    <property type="project" value="InterPro"/>
</dbReference>
<evidence type="ECO:0000313" key="9">
    <source>
        <dbReference type="EMBL" id="MCW8349010.1"/>
    </source>
</evidence>
<evidence type="ECO:0000256" key="2">
    <source>
        <dbReference type="ARBA" id="ARBA00022475"/>
    </source>
</evidence>
<evidence type="ECO:0000256" key="6">
    <source>
        <dbReference type="ARBA" id="ARBA00022967"/>
    </source>
</evidence>
<evidence type="ECO:0000256" key="5">
    <source>
        <dbReference type="ARBA" id="ARBA00022840"/>
    </source>
</evidence>
<dbReference type="PANTHER" id="PTHR42781:SF1">
    <property type="entry name" value="THIAMINE IMPORT ATP-BINDING PROTEIN THIQ"/>
    <property type="match status" value="1"/>
</dbReference>
<dbReference type="Gene3D" id="3.40.50.300">
    <property type="entry name" value="P-loop containing nucleotide triphosphate hydrolases"/>
    <property type="match status" value="1"/>
</dbReference>
<dbReference type="GO" id="GO:0071934">
    <property type="term" value="P:thiamine transmembrane transport"/>
    <property type="evidence" value="ECO:0007669"/>
    <property type="project" value="InterPro"/>
</dbReference>
<feature type="domain" description="ABC transporter" evidence="8">
    <location>
        <begin position="2"/>
        <end position="230"/>
    </location>
</feature>
<dbReference type="SMART" id="SM00382">
    <property type="entry name" value="AAA"/>
    <property type="match status" value="1"/>
</dbReference>
<evidence type="ECO:0000256" key="1">
    <source>
        <dbReference type="ARBA" id="ARBA00022448"/>
    </source>
</evidence>
<protein>
    <submittedName>
        <fullName evidence="9">Thiamine ABC transporter ATP-binding protein</fullName>
    </submittedName>
</protein>
<evidence type="ECO:0000259" key="8">
    <source>
        <dbReference type="PROSITE" id="PS50893"/>
    </source>
</evidence>
<keyword evidence="1" id="KW-0813">Transport</keyword>
<dbReference type="InterPro" id="IPR005968">
    <property type="entry name" value="Thiamine_ABC_ThiQ"/>
</dbReference>
<dbReference type="PROSITE" id="PS50893">
    <property type="entry name" value="ABC_TRANSPORTER_2"/>
    <property type="match status" value="1"/>
</dbReference>
<sequence>MLELKQTRYRYHQEWFEFTLGVKQGEILSLIGPSGAGKSTLLAMVSGFCEPESGEILIGGQSMLPLEPHQRPLAMLFQDNNLFEHLTVQDNIVLGIHPSLKRTPEVLKKVKEAASKVGLQDYLSRLPSELSGGQKQRVALARCFVQSRPLWLLDEPFSALDPLLRKEMLSVVKNLAEDNAITVVMVTHHLNDAKAIAHRFAYLSKGSISVVGNIEALNSHHDHAELAKFVLAAQH</sequence>
<dbReference type="EMBL" id="JAKRRY010000056">
    <property type="protein sequence ID" value="MCW8349010.1"/>
    <property type="molecule type" value="Genomic_DNA"/>
</dbReference>
<keyword evidence="3" id="KW-0997">Cell inner membrane</keyword>
<name>A0A9X3HYP3_9VIBR</name>
<dbReference type="PANTHER" id="PTHR42781">
    <property type="entry name" value="SPERMIDINE/PUTRESCINE IMPORT ATP-BINDING PROTEIN POTA"/>
    <property type="match status" value="1"/>
</dbReference>
<dbReference type="AlphaFoldDB" id="A0A9X3HYP3"/>
<dbReference type="Pfam" id="PF00005">
    <property type="entry name" value="ABC_tran"/>
    <property type="match status" value="1"/>
</dbReference>
<reference evidence="9" key="1">
    <citation type="submission" date="2022-02" db="EMBL/GenBank/DDBJ databases">
        <title>Vibrio sp. nov, a new bacterium isolated from seawater.</title>
        <authorList>
            <person name="Yuan Y."/>
        </authorList>
    </citation>
    <scope>NUCLEOTIDE SEQUENCE</scope>
    <source>
        <strain evidence="9">ZSDZ65</strain>
    </source>
</reference>
<evidence type="ECO:0000256" key="4">
    <source>
        <dbReference type="ARBA" id="ARBA00022741"/>
    </source>
</evidence>
<gene>
    <name evidence="9" type="primary">thiQ</name>
    <name evidence="9" type="ORF">MD535_23745</name>
</gene>
<dbReference type="InterPro" id="IPR003593">
    <property type="entry name" value="AAA+_ATPase"/>
</dbReference>
<dbReference type="InterPro" id="IPR027417">
    <property type="entry name" value="P-loop_NTPase"/>
</dbReference>
<keyword evidence="10" id="KW-1185">Reference proteome</keyword>
<dbReference type="PROSITE" id="PS00211">
    <property type="entry name" value="ABC_TRANSPORTER_1"/>
    <property type="match status" value="1"/>
</dbReference>
<evidence type="ECO:0000256" key="7">
    <source>
        <dbReference type="ARBA" id="ARBA00023136"/>
    </source>
</evidence>
<evidence type="ECO:0000313" key="10">
    <source>
        <dbReference type="Proteomes" id="UP001155587"/>
    </source>
</evidence>
<keyword evidence="5 9" id="KW-0067">ATP-binding</keyword>
<dbReference type="GO" id="GO:0042626">
    <property type="term" value="F:ATPase-coupled transmembrane transporter activity"/>
    <property type="evidence" value="ECO:0007669"/>
    <property type="project" value="InterPro"/>
</dbReference>
<keyword evidence="6" id="KW-1278">Translocase</keyword>
<dbReference type="SUPFAM" id="SSF52540">
    <property type="entry name" value="P-loop containing nucleoside triphosphate hydrolases"/>
    <property type="match status" value="1"/>
</dbReference>
<keyword evidence="4" id="KW-0547">Nucleotide-binding</keyword>
<dbReference type="Proteomes" id="UP001155587">
    <property type="component" value="Unassembled WGS sequence"/>
</dbReference>
<dbReference type="GO" id="GO:0016887">
    <property type="term" value="F:ATP hydrolysis activity"/>
    <property type="evidence" value="ECO:0007669"/>
    <property type="project" value="InterPro"/>
</dbReference>
<dbReference type="InterPro" id="IPR017871">
    <property type="entry name" value="ABC_transporter-like_CS"/>
</dbReference>
<comment type="caution">
    <text evidence="9">The sequence shown here is derived from an EMBL/GenBank/DDBJ whole genome shotgun (WGS) entry which is preliminary data.</text>
</comment>
<evidence type="ECO:0000256" key="3">
    <source>
        <dbReference type="ARBA" id="ARBA00022519"/>
    </source>
</evidence>
<proteinExistence type="predicted"/>
<dbReference type="InterPro" id="IPR003439">
    <property type="entry name" value="ABC_transporter-like_ATP-bd"/>
</dbReference>
<keyword evidence="2" id="KW-1003">Cell membrane</keyword>
<accession>A0A9X3HYP3</accession>
<keyword evidence="7" id="KW-0472">Membrane</keyword>
<dbReference type="InterPro" id="IPR050093">
    <property type="entry name" value="ABC_SmlMolc_Importer"/>
</dbReference>
<dbReference type="GO" id="GO:0005524">
    <property type="term" value="F:ATP binding"/>
    <property type="evidence" value="ECO:0007669"/>
    <property type="project" value="UniProtKB-KW"/>
</dbReference>